<evidence type="ECO:0000313" key="1">
    <source>
        <dbReference type="EnsemblPlants" id="MELO3C030863.2.1"/>
    </source>
</evidence>
<name>A0A9I9EA07_CUCME</name>
<sequence length="116" mass="13343">MDLQNKKVMPRSVTSIVDEGFFYIREYVDRNLVLETVFERIVVGNHYCDNPMGGLLVLRAENIILIGELDPCLPQLPPHITSLPLPQILTARKAERDSLVLKRNLKAWIEELLEDM</sequence>
<dbReference type="EnsemblPlants" id="MELO3C030863.2.1">
    <property type="protein sequence ID" value="MELO3C030863.2.1"/>
    <property type="gene ID" value="MELO3C030863.2"/>
</dbReference>
<proteinExistence type="predicted"/>
<dbReference type="Gramene" id="MELO3C030863.2.1">
    <property type="protein sequence ID" value="MELO3C030863.2.1"/>
    <property type="gene ID" value="MELO3C030863.2"/>
</dbReference>
<dbReference type="Gene3D" id="2.30.30.100">
    <property type="match status" value="1"/>
</dbReference>
<accession>A0A9I9EA07</accession>
<protein>
    <recommendedName>
        <fullName evidence="2">Sm-like protein LSM1B</fullName>
    </recommendedName>
</protein>
<evidence type="ECO:0008006" key="2">
    <source>
        <dbReference type="Google" id="ProtNLM"/>
    </source>
</evidence>
<dbReference type="AlphaFoldDB" id="A0A9I9EA07"/>
<organism evidence="1">
    <name type="scientific">Cucumis melo</name>
    <name type="common">Muskmelon</name>
    <dbReference type="NCBI Taxonomy" id="3656"/>
    <lineage>
        <taxon>Eukaryota</taxon>
        <taxon>Viridiplantae</taxon>
        <taxon>Streptophyta</taxon>
        <taxon>Embryophyta</taxon>
        <taxon>Tracheophyta</taxon>
        <taxon>Spermatophyta</taxon>
        <taxon>Magnoliopsida</taxon>
        <taxon>eudicotyledons</taxon>
        <taxon>Gunneridae</taxon>
        <taxon>Pentapetalae</taxon>
        <taxon>rosids</taxon>
        <taxon>fabids</taxon>
        <taxon>Cucurbitales</taxon>
        <taxon>Cucurbitaceae</taxon>
        <taxon>Benincaseae</taxon>
        <taxon>Cucumis</taxon>
    </lineage>
</organism>
<reference evidence="1" key="1">
    <citation type="submission" date="2023-03" db="UniProtKB">
        <authorList>
            <consortium name="EnsemblPlants"/>
        </authorList>
    </citation>
    <scope>IDENTIFICATION</scope>
</reference>